<dbReference type="Proteomes" id="UP001295444">
    <property type="component" value="Chromosome 09"/>
</dbReference>
<keyword evidence="3" id="KW-1185">Reference proteome</keyword>
<sequence length="94" mass="10580">ENKRLLTKMHTHTSPRATTPRGGTSRHAPQEQAPRSRIGKTRDRTHYQGIDPDAWTPTTARQARRHTTGEQSTRITGGAVDRRSPTPKPSHHDQ</sequence>
<feature type="region of interest" description="Disordered" evidence="1">
    <location>
        <begin position="1"/>
        <end position="94"/>
    </location>
</feature>
<protein>
    <submittedName>
        <fullName evidence="2">Uncharacterized protein</fullName>
    </submittedName>
</protein>
<dbReference type="EMBL" id="OW240920">
    <property type="protein sequence ID" value="CAH2315541.1"/>
    <property type="molecule type" value="Genomic_DNA"/>
</dbReference>
<name>A0AAD1SZK3_PELCU</name>
<gene>
    <name evidence="2" type="ORF">PECUL_23A034079</name>
</gene>
<feature type="compositionally biased region" description="Basic residues" evidence="1">
    <location>
        <begin position="1"/>
        <end position="13"/>
    </location>
</feature>
<reference evidence="2" key="1">
    <citation type="submission" date="2022-03" db="EMBL/GenBank/DDBJ databases">
        <authorList>
            <person name="Alioto T."/>
            <person name="Alioto T."/>
            <person name="Gomez Garrido J."/>
        </authorList>
    </citation>
    <scope>NUCLEOTIDE SEQUENCE</scope>
</reference>
<evidence type="ECO:0000313" key="2">
    <source>
        <dbReference type="EMBL" id="CAH2315541.1"/>
    </source>
</evidence>
<feature type="compositionally biased region" description="Basic and acidic residues" evidence="1">
    <location>
        <begin position="80"/>
        <end position="94"/>
    </location>
</feature>
<evidence type="ECO:0000256" key="1">
    <source>
        <dbReference type="SAM" id="MobiDB-lite"/>
    </source>
</evidence>
<evidence type="ECO:0000313" key="3">
    <source>
        <dbReference type="Proteomes" id="UP001295444"/>
    </source>
</evidence>
<proteinExistence type="predicted"/>
<feature type="non-terminal residue" evidence="2">
    <location>
        <position position="1"/>
    </location>
</feature>
<accession>A0AAD1SZK3</accession>
<organism evidence="2 3">
    <name type="scientific">Pelobates cultripes</name>
    <name type="common">Western spadefoot toad</name>
    <dbReference type="NCBI Taxonomy" id="61616"/>
    <lineage>
        <taxon>Eukaryota</taxon>
        <taxon>Metazoa</taxon>
        <taxon>Chordata</taxon>
        <taxon>Craniata</taxon>
        <taxon>Vertebrata</taxon>
        <taxon>Euteleostomi</taxon>
        <taxon>Amphibia</taxon>
        <taxon>Batrachia</taxon>
        <taxon>Anura</taxon>
        <taxon>Pelobatoidea</taxon>
        <taxon>Pelobatidae</taxon>
        <taxon>Pelobates</taxon>
    </lineage>
</organism>
<dbReference type="AlphaFoldDB" id="A0AAD1SZK3"/>